<feature type="transmembrane region" description="Helical" evidence="2">
    <location>
        <begin position="268"/>
        <end position="289"/>
    </location>
</feature>
<dbReference type="EMBL" id="ACFG01000037">
    <property type="protein sequence ID" value="EEH63235.1"/>
    <property type="molecule type" value="Genomic_DNA"/>
</dbReference>
<reference evidence="3 4" key="1">
    <citation type="submission" date="2009-01" db="EMBL/GenBank/DDBJ databases">
        <authorList>
            <person name="Qin X."/>
            <person name="Bachman B."/>
            <person name="Battles P."/>
            <person name="Bell A."/>
            <person name="Bess C."/>
            <person name="Bickham C."/>
            <person name="Chaboub L."/>
            <person name="Chen D."/>
            <person name="Coyle M."/>
            <person name="Deiros D.R."/>
            <person name="Dinh H."/>
            <person name="Forbes L."/>
            <person name="Fowler G."/>
            <person name="Francisco L."/>
            <person name="Fu Q."/>
            <person name="Gubbala S."/>
            <person name="Hale W."/>
            <person name="Han Y."/>
            <person name="Hemphill L."/>
            <person name="Highlander S.K."/>
            <person name="Hirani K."/>
            <person name="Hogues M."/>
            <person name="Jackson L."/>
            <person name="Jakkamsetti A."/>
            <person name="Javaid M."/>
            <person name="Jiang H."/>
            <person name="Korchina V."/>
            <person name="Kovar C."/>
            <person name="Lara F."/>
            <person name="Lee S."/>
            <person name="Mata R."/>
            <person name="Mathew T."/>
            <person name="Moen C."/>
            <person name="Morales K."/>
            <person name="Munidasa M."/>
            <person name="Nazareth L."/>
            <person name="Ngo R."/>
            <person name="Nguyen L."/>
            <person name="Okwuonu G."/>
            <person name="Ongeri F."/>
            <person name="Patil S."/>
            <person name="Petrosino J."/>
            <person name="Pham C."/>
            <person name="Pham P."/>
            <person name="Pu L.-L."/>
            <person name="Puazo M."/>
            <person name="Raj R."/>
            <person name="Reid J."/>
            <person name="Rouhana J."/>
            <person name="Saada N."/>
            <person name="Shang Y."/>
            <person name="Simmons D."/>
            <person name="Thornton R."/>
            <person name="Warren J."/>
            <person name="Weissenberger G."/>
            <person name="Zhang J."/>
            <person name="Zhang L."/>
            <person name="Zhou C."/>
            <person name="Zhu D."/>
            <person name="Muzny D."/>
            <person name="Worley K."/>
            <person name="Gibbs R."/>
        </authorList>
    </citation>
    <scope>NUCLEOTIDE SEQUENCE [LARGE SCALE GENOMIC DNA]</scope>
    <source>
        <strain evidence="3 4">DSM 15436</strain>
    </source>
</reference>
<feature type="transmembrane region" description="Helical" evidence="2">
    <location>
        <begin position="410"/>
        <end position="432"/>
    </location>
</feature>
<keyword evidence="2" id="KW-0472">Membrane</keyword>
<dbReference type="PANTHER" id="PTHR41771:SF1">
    <property type="entry name" value="MEMBRANE PROTEIN"/>
    <property type="match status" value="1"/>
</dbReference>
<gene>
    <name evidence="3" type="ORF">HMPREF0044_1474</name>
</gene>
<dbReference type="PANTHER" id="PTHR41771">
    <property type="entry name" value="MEMBRANE PROTEIN-RELATED"/>
    <property type="match status" value="1"/>
</dbReference>
<evidence type="ECO:0000256" key="1">
    <source>
        <dbReference type="SAM" id="MobiDB-lite"/>
    </source>
</evidence>
<feature type="transmembrane region" description="Helical" evidence="2">
    <location>
        <begin position="309"/>
        <end position="327"/>
    </location>
</feature>
<proteinExistence type="predicted"/>
<dbReference type="HOGENOM" id="CLU_028166_3_1_11"/>
<sequence>MAGQLATSASYASVIHTSQNALNQKVAKVVCMTHSHSHGPLELSQQRLRKIRIFLTAVVAPLALATVLGMLLLWPSSGNSVVGSIDPYASGTSTASARVIGFDLDKCAPVGGIPEAPVPQAGENNRAFELGNLCAEILDGKSAGLVVLLQIPPEKFPIISEGDTLTVLRTETGDSGGVIHAYWDIQRTSPLWILLTLYLVMVVVVARLRGLAAIAGLTASILVLVYFVMPALMVGKPALLVTLCGVSAMLFASVYFAHGISIRTTTALLGTFGGMALTVVMALWQVQSVHLSGAASEEGRLIFGYLPEVSLQALLVCGIVIAALGALNDVTITQASTVWELHAANPQMSQMQIFAHAMRVGRDHIASTVYTLAFAYSGTALPALLLAMMIDRPLYEIAVTEEIAEEIVRTLIASIGLIISIPLTTLIAAVLVKVTQTRQDTAERNTPHSHGGLNEAPSEAGKILGA</sequence>
<feature type="region of interest" description="Disordered" evidence="1">
    <location>
        <begin position="441"/>
        <end position="466"/>
    </location>
</feature>
<dbReference type="InterPro" id="IPR012507">
    <property type="entry name" value="YibE_F"/>
</dbReference>
<feature type="transmembrane region" description="Helical" evidence="2">
    <location>
        <begin position="213"/>
        <end position="232"/>
    </location>
</feature>
<keyword evidence="2" id="KW-1133">Transmembrane helix</keyword>
<feature type="transmembrane region" description="Helical" evidence="2">
    <location>
        <begin position="368"/>
        <end position="390"/>
    </location>
</feature>
<evidence type="ECO:0000313" key="4">
    <source>
        <dbReference type="Proteomes" id="UP000010301"/>
    </source>
</evidence>
<keyword evidence="4" id="KW-1185">Reference proteome</keyword>
<feature type="transmembrane region" description="Helical" evidence="2">
    <location>
        <begin position="238"/>
        <end position="256"/>
    </location>
</feature>
<protein>
    <submittedName>
        <fullName evidence="3">YibE/F-like protein</fullName>
    </submittedName>
</protein>
<accession>C0W221</accession>
<feature type="transmembrane region" description="Helical" evidence="2">
    <location>
        <begin position="189"/>
        <end position="206"/>
    </location>
</feature>
<feature type="transmembrane region" description="Helical" evidence="2">
    <location>
        <begin position="53"/>
        <end position="74"/>
    </location>
</feature>
<dbReference type="Proteomes" id="UP000010301">
    <property type="component" value="Unassembled WGS sequence"/>
</dbReference>
<dbReference type="eggNOG" id="COG5438">
    <property type="taxonomic scope" value="Bacteria"/>
</dbReference>
<organism evidence="3 4">
    <name type="scientific">Gleimia coleocanis DSM 15436</name>
    <dbReference type="NCBI Taxonomy" id="525245"/>
    <lineage>
        <taxon>Bacteria</taxon>
        <taxon>Bacillati</taxon>
        <taxon>Actinomycetota</taxon>
        <taxon>Actinomycetes</taxon>
        <taxon>Actinomycetales</taxon>
        <taxon>Actinomycetaceae</taxon>
        <taxon>Gleimia</taxon>
    </lineage>
</organism>
<keyword evidence="2" id="KW-0812">Transmembrane</keyword>
<comment type="caution">
    <text evidence="3">The sequence shown here is derived from an EMBL/GenBank/DDBJ whole genome shotgun (WGS) entry which is preliminary data.</text>
</comment>
<dbReference type="STRING" id="525245.HMPREF0044_1474"/>
<evidence type="ECO:0000313" key="3">
    <source>
        <dbReference type="EMBL" id="EEH63235.1"/>
    </source>
</evidence>
<dbReference type="AlphaFoldDB" id="C0W221"/>
<evidence type="ECO:0000256" key="2">
    <source>
        <dbReference type="SAM" id="Phobius"/>
    </source>
</evidence>
<dbReference type="Pfam" id="PF07907">
    <property type="entry name" value="YibE_F"/>
    <property type="match status" value="1"/>
</dbReference>
<name>C0W221_9ACTO</name>